<gene>
    <name evidence="1" type="ORF">C4N9_08005</name>
</gene>
<protein>
    <recommendedName>
        <fullName evidence="3">DUF2793 domain-containing protein</fullName>
    </recommendedName>
</protein>
<dbReference type="InterPro" id="IPR021251">
    <property type="entry name" value="DUF2793"/>
</dbReference>
<reference evidence="1 2" key="1">
    <citation type="submission" date="2018-05" db="EMBL/GenBank/DDBJ databases">
        <title>Pararhodobacter marina sp. nov., isolated from deep-sea water of the Indian Ocean.</title>
        <authorList>
            <person name="Lai Q.Sr."/>
            <person name="Liu X."/>
            <person name="Shao Z."/>
        </authorList>
    </citation>
    <scope>NUCLEOTIDE SEQUENCE [LARGE SCALE GENOMIC DNA]</scope>
    <source>
        <strain evidence="1 2">CIC4N-9</strain>
    </source>
</reference>
<dbReference type="RefSeq" id="WP_109532789.1">
    <property type="nucleotide sequence ID" value="NZ_QEYD01000004.1"/>
</dbReference>
<name>A0A2U2CCQ7_9RHOB</name>
<dbReference type="CDD" id="cd19958">
    <property type="entry name" value="pyocin_knob"/>
    <property type="match status" value="1"/>
</dbReference>
<dbReference type="OrthoDB" id="564699at2"/>
<keyword evidence="2" id="KW-1185">Reference proteome</keyword>
<dbReference type="Proteomes" id="UP000244940">
    <property type="component" value="Unassembled WGS sequence"/>
</dbReference>
<dbReference type="EMBL" id="QEYD01000004">
    <property type="protein sequence ID" value="PWE29676.1"/>
    <property type="molecule type" value="Genomic_DNA"/>
</dbReference>
<organism evidence="1 2">
    <name type="scientific">Pararhodobacter marinus</name>
    <dbReference type="NCBI Taxonomy" id="2184063"/>
    <lineage>
        <taxon>Bacteria</taxon>
        <taxon>Pseudomonadati</taxon>
        <taxon>Pseudomonadota</taxon>
        <taxon>Alphaproteobacteria</taxon>
        <taxon>Rhodobacterales</taxon>
        <taxon>Paracoccaceae</taxon>
        <taxon>Pararhodobacter</taxon>
    </lineage>
</organism>
<evidence type="ECO:0000313" key="2">
    <source>
        <dbReference type="Proteomes" id="UP000244940"/>
    </source>
</evidence>
<accession>A0A2U2CCQ7</accession>
<evidence type="ECO:0000313" key="1">
    <source>
        <dbReference type="EMBL" id="PWE29676.1"/>
    </source>
</evidence>
<sequence length="523" mass="53467">MDETSPNLSLPYLQASQAQKHVTHNAALEALDLIVQLVLQSFSQTTPPLAPDEGQVWAVGNGAVNDWVGHDGELAAWSNGGWLFITPRPGWRGAMGSDLRVWSGTAWIATDLPPLQNLPGLGINASYDATNRLSVRAASTLLDNAGAGHRLVVNKDSGSDTAALLFQTGYSGRAEMGTTGNDDFAVKVSADGSGWTTALEIDAATGNTAMGALSLGAPLAPGSGGTGVANPAGATLTRNGAHALNLTTIAPSALTLPTTGTLATQAGAETLSNKTLAAPAITGLASGSAITQSATDATAGRLLKVGDTRLSPGDGSPENTDLDTIEGLGFWTIGASAANSPGFIGGAGALISFQRSNTRKAQIASNGGLGNRWGVRTQDDSGTWHPWAQLVHSRNLVGPVGQSAGIPTGAVLERGANANGSYVRLADGTQICWHAIDDTATAWGTAESGLFRRASPATWTYAALFSVPPCVTATAHIGNDWIAGCRPRGVPATNAVLLMPWSSSAPGTSTAKTIFACAIGRWF</sequence>
<proteinExistence type="predicted"/>
<dbReference type="GeneID" id="94364830"/>
<dbReference type="AlphaFoldDB" id="A0A2U2CCQ7"/>
<dbReference type="Pfam" id="PF10983">
    <property type="entry name" value="DUF2793"/>
    <property type="match status" value="1"/>
</dbReference>
<comment type="caution">
    <text evidence="1">The sequence shown here is derived from an EMBL/GenBank/DDBJ whole genome shotgun (WGS) entry which is preliminary data.</text>
</comment>
<evidence type="ECO:0008006" key="3">
    <source>
        <dbReference type="Google" id="ProtNLM"/>
    </source>
</evidence>